<dbReference type="InterPro" id="IPR001969">
    <property type="entry name" value="Aspartic_peptidase_AS"/>
</dbReference>
<sequence>MPARALALAAAASVPAVGAELARFPLQRREFDFQERIESIHLSASRMEARYGAVEGTTSDVVIQDYQNAEYYGDITVGTPGQTESVIFDTGSSNLWVPQTKPWFSSHKVYSHDKSSTYKKNGTVFKIQYGSGPVSGYYSSDTVSIGNLQLKDYTFAEVTDTSGLGLAYRLGKFDGILGLGWDSISVGGVPTPMHALVESGQLAEPVFAFYLGNNQPGELVFGGVDHKHYTGDFTFVPLSSETYWEVDLNGAKLGSFSVAGQGKAIVDSGTSLLAGPTDAIKAIADKLGAKSVMGKAYSIDCNADIADLSFTLDGKDFALKKADLILQAQGSTCILGLMSVDVPPPRGPLWILGDVFMRKYYVQFDWGNKRLGFAEAAQAVTELVV</sequence>
<keyword evidence="4 5" id="KW-0378">Hydrolase</keyword>
<dbReference type="InterPro" id="IPR021109">
    <property type="entry name" value="Peptidase_aspartic_dom_sf"/>
</dbReference>
<keyword evidence="2 5" id="KW-0645">Protease</keyword>
<dbReference type="Proteomes" id="UP001189429">
    <property type="component" value="Unassembled WGS sequence"/>
</dbReference>
<organism evidence="7 8">
    <name type="scientific">Prorocentrum cordatum</name>
    <dbReference type="NCBI Taxonomy" id="2364126"/>
    <lineage>
        <taxon>Eukaryota</taxon>
        <taxon>Sar</taxon>
        <taxon>Alveolata</taxon>
        <taxon>Dinophyceae</taxon>
        <taxon>Prorocentrales</taxon>
        <taxon>Prorocentraceae</taxon>
        <taxon>Prorocentrum</taxon>
    </lineage>
</organism>
<dbReference type="PANTHER" id="PTHR47966">
    <property type="entry name" value="BETA-SITE APP-CLEAVING ENZYME, ISOFORM A-RELATED"/>
    <property type="match status" value="1"/>
</dbReference>
<dbReference type="SUPFAM" id="SSF50630">
    <property type="entry name" value="Acid proteases"/>
    <property type="match status" value="1"/>
</dbReference>
<gene>
    <name evidence="7" type="ORF">PCOR1329_LOCUS21545</name>
</gene>
<dbReference type="Pfam" id="PF00026">
    <property type="entry name" value="Asp"/>
    <property type="match status" value="1"/>
</dbReference>
<evidence type="ECO:0000259" key="6">
    <source>
        <dbReference type="PROSITE" id="PS51767"/>
    </source>
</evidence>
<proteinExistence type="inferred from homology"/>
<evidence type="ECO:0000256" key="3">
    <source>
        <dbReference type="ARBA" id="ARBA00022750"/>
    </source>
</evidence>
<keyword evidence="3 5" id="KW-0064">Aspartyl protease</keyword>
<evidence type="ECO:0000313" key="8">
    <source>
        <dbReference type="Proteomes" id="UP001189429"/>
    </source>
</evidence>
<keyword evidence="8" id="KW-1185">Reference proteome</keyword>
<dbReference type="InterPro" id="IPR033121">
    <property type="entry name" value="PEPTIDASE_A1"/>
</dbReference>
<dbReference type="PRINTS" id="PR00792">
    <property type="entry name" value="PEPSIN"/>
</dbReference>
<dbReference type="EMBL" id="CAUYUJ010007110">
    <property type="protein sequence ID" value="CAK0819589.1"/>
    <property type="molecule type" value="Genomic_DNA"/>
</dbReference>
<protein>
    <recommendedName>
        <fullName evidence="6">Peptidase A1 domain-containing protein</fullName>
    </recommendedName>
</protein>
<feature type="domain" description="Peptidase A1" evidence="6">
    <location>
        <begin position="71"/>
        <end position="374"/>
    </location>
</feature>
<comment type="caution">
    <text evidence="7">The sequence shown here is derived from an EMBL/GenBank/DDBJ whole genome shotgun (WGS) entry which is preliminary data.</text>
</comment>
<evidence type="ECO:0000256" key="2">
    <source>
        <dbReference type="ARBA" id="ARBA00022670"/>
    </source>
</evidence>
<comment type="similarity">
    <text evidence="1 5">Belongs to the peptidase A1 family.</text>
</comment>
<evidence type="ECO:0000256" key="1">
    <source>
        <dbReference type="ARBA" id="ARBA00007447"/>
    </source>
</evidence>
<dbReference type="PANTHER" id="PTHR47966:SF51">
    <property type="entry name" value="BETA-SITE APP-CLEAVING ENZYME, ISOFORM A-RELATED"/>
    <property type="match status" value="1"/>
</dbReference>
<reference evidence="7" key="1">
    <citation type="submission" date="2023-10" db="EMBL/GenBank/DDBJ databases">
        <authorList>
            <person name="Chen Y."/>
            <person name="Shah S."/>
            <person name="Dougan E. K."/>
            <person name="Thang M."/>
            <person name="Chan C."/>
        </authorList>
    </citation>
    <scope>NUCLEOTIDE SEQUENCE [LARGE SCALE GENOMIC DNA]</scope>
</reference>
<evidence type="ECO:0000256" key="4">
    <source>
        <dbReference type="ARBA" id="ARBA00022801"/>
    </source>
</evidence>
<evidence type="ECO:0000313" key="7">
    <source>
        <dbReference type="EMBL" id="CAK0819589.1"/>
    </source>
</evidence>
<dbReference type="Gene3D" id="2.40.70.10">
    <property type="entry name" value="Acid Proteases"/>
    <property type="match status" value="2"/>
</dbReference>
<name>A0ABN9RL04_9DINO</name>
<dbReference type="PROSITE" id="PS00141">
    <property type="entry name" value="ASP_PROTEASE"/>
    <property type="match status" value="2"/>
</dbReference>
<dbReference type="InterPro" id="IPR001461">
    <property type="entry name" value="Aspartic_peptidase_A1"/>
</dbReference>
<accession>A0ABN9RL04</accession>
<dbReference type="PROSITE" id="PS51767">
    <property type="entry name" value="PEPTIDASE_A1"/>
    <property type="match status" value="1"/>
</dbReference>
<evidence type="ECO:0000256" key="5">
    <source>
        <dbReference type="RuleBase" id="RU000454"/>
    </source>
</evidence>